<dbReference type="PANTHER" id="PTHR11608:SF0">
    <property type="entry name" value="BIFUNCTIONAL PROTEIN PYRR"/>
    <property type="match status" value="1"/>
</dbReference>
<keyword evidence="2" id="KW-0328">Glycosyltransferase</keyword>
<dbReference type="EC" id="2.4.2.9" evidence="2"/>
<accession>A0A953HSL6</accession>
<feature type="domain" description="Phosphoribosyltransferase" evidence="1">
    <location>
        <begin position="17"/>
        <end position="159"/>
    </location>
</feature>
<dbReference type="Gene3D" id="3.40.50.2020">
    <property type="match status" value="1"/>
</dbReference>
<dbReference type="Pfam" id="PF00156">
    <property type="entry name" value="Pribosyltran"/>
    <property type="match status" value="1"/>
</dbReference>
<protein>
    <submittedName>
        <fullName evidence="2">Bifunctional pyr operon transcriptional regulator/uracil phosphoribosyltransferase PyrR</fullName>
        <ecNumber evidence="2">2.4.2.9</ecNumber>
    </submittedName>
</protein>
<keyword evidence="3" id="KW-1185">Reference proteome</keyword>
<dbReference type="AlphaFoldDB" id="A0A953HSL6"/>
<evidence type="ECO:0000259" key="1">
    <source>
        <dbReference type="Pfam" id="PF00156"/>
    </source>
</evidence>
<dbReference type="PANTHER" id="PTHR11608">
    <property type="entry name" value="BIFUNCTIONAL PROTEIN PYRR"/>
    <property type="match status" value="1"/>
</dbReference>
<comment type="caution">
    <text evidence="2">The sequence shown here is derived from an EMBL/GenBank/DDBJ whole genome shotgun (WGS) entry which is preliminary data.</text>
</comment>
<evidence type="ECO:0000313" key="3">
    <source>
        <dbReference type="Proteomes" id="UP000753961"/>
    </source>
</evidence>
<reference evidence="2" key="1">
    <citation type="submission" date="2021-06" db="EMBL/GenBank/DDBJ databases">
        <title>44 bacteria genomes isolated from Dapeng, Shenzhen.</title>
        <authorList>
            <person name="Zheng W."/>
            <person name="Yu S."/>
            <person name="Huang Y."/>
        </authorList>
    </citation>
    <scope>NUCLEOTIDE SEQUENCE</scope>
    <source>
        <strain evidence="2">DP5N28-2</strain>
    </source>
</reference>
<dbReference type="NCBIfam" id="NF003549">
    <property type="entry name" value="PRK05205.1-5"/>
    <property type="match status" value="1"/>
</dbReference>
<dbReference type="EMBL" id="JAHVHU010000025">
    <property type="protein sequence ID" value="MBY5960188.1"/>
    <property type="molecule type" value="Genomic_DNA"/>
</dbReference>
<keyword evidence="2" id="KW-0808">Transferase</keyword>
<dbReference type="SUPFAM" id="SSF53271">
    <property type="entry name" value="PRTase-like"/>
    <property type="match status" value="1"/>
</dbReference>
<dbReference type="Proteomes" id="UP000753961">
    <property type="component" value="Unassembled WGS sequence"/>
</dbReference>
<dbReference type="GO" id="GO:0004845">
    <property type="term" value="F:uracil phosphoribosyltransferase activity"/>
    <property type="evidence" value="ECO:0007669"/>
    <property type="project" value="UniProtKB-EC"/>
</dbReference>
<dbReference type="InterPro" id="IPR050137">
    <property type="entry name" value="PyrR_bifunctional"/>
</dbReference>
<dbReference type="InterPro" id="IPR029057">
    <property type="entry name" value="PRTase-like"/>
</dbReference>
<evidence type="ECO:0000313" key="2">
    <source>
        <dbReference type="EMBL" id="MBY5960188.1"/>
    </source>
</evidence>
<organism evidence="2 3">
    <name type="scientific">Membranihabitans marinus</name>
    <dbReference type="NCBI Taxonomy" id="1227546"/>
    <lineage>
        <taxon>Bacteria</taxon>
        <taxon>Pseudomonadati</taxon>
        <taxon>Bacteroidota</taxon>
        <taxon>Saprospiria</taxon>
        <taxon>Saprospirales</taxon>
        <taxon>Saprospiraceae</taxon>
        <taxon>Membranihabitans</taxon>
    </lineage>
</organism>
<gene>
    <name evidence="2" type="primary">pyrR</name>
    <name evidence="2" type="ORF">KUV50_18690</name>
</gene>
<dbReference type="CDD" id="cd06223">
    <property type="entry name" value="PRTases_typeI"/>
    <property type="match status" value="1"/>
</dbReference>
<proteinExistence type="predicted"/>
<sequence length="183" mass="21500">MKKGREIMSPVRFGLTLRRLKEQLIEDFGENEEVCLIGIQPRGTILMKHILQLIDTEKVKFKIFEGHLDITFYRDDFRRREKMLMPDYNKMDFLIEGRDVVLIDDVLYTGRTIQAALNALQHYGRPATIKLMTLIDRRFNRHLPIQCDYKGMEVDAVDNAYVQVNWGAAKDHQVLLFDSKPEK</sequence>
<dbReference type="InterPro" id="IPR000836">
    <property type="entry name" value="PRTase_dom"/>
</dbReference>
<name>A0A953HSL6_9BACT</name>
<dbReference type="RefSeq" id="WP_222581737.1">
    <property type="nucleotide sequence ID" value="NZ_JAHVHU010000025.1"/>
</dbReference>